<comment type="caution">
    <text evidence="2">The sequence shown here is derived from an EMBL/GenBank/DDBJ whole genome shotgun (WGS) entry which is preliminary data.</text>
</comment>
<accession>A0A1F5HCH3</accession>
<organism evidence="2 3">
    <name type="scientific">Candidatus Curtissbacteria bacterium RIFOXYA1_FULL_41_14</name>
    <dbReference type="NCBI Taxonomy" id="1797737"/>
    <lineage>
        <taxon>Bacteria</taxon>
        <taxon>Candidatus Curtissiibacteriota</taxon>
    </lineage>
</organism>
<dbReference type="EMBL" id="MFCA01000024">
    <property type="protein sequence ID" value="OGE01857.1"/>
    <property type="molecule type" value="Genomic_DNA"/>
</dbReference>
<reference evidence="2 3" key="1">
    <citation type="journal article" date="2016" name="Nat. Commun.">
        <title>Thousands of microbial genomes shed light on interconnected biogeochemical processes in an aquifer system.</title>
        <authorList>
            <person name="Anantharaman K."/>
            <person name="Brown C.T."/>
            <person name="Hug L.A."/>
            <person name="Sharon I."/>
            <person name="Castelle C.J."/>
            <person name="Probst A.J."/>
            <person name="Thomas B.C."/>
            <person name="Singh A."/>
            <person name="Wilkins M.J."/>
            <person name="Karaoz U."/>
            <person name="Brodie E.L."/>
            <person name="Williams K.H."/>
            <person name="Hubbard S.S."/>
            <person name="Banfield J.F."/>
        </authorList>
    </citation>
    <scope>NUCLEOTIDE SEQUENCE [LARGE SCALE GENOMIC DNA]</scope>
</reference>
<proteinExistence type="predicted"/>
<evidence type="ECO:0000313" key="2">
    <source>
        <dbReference type="EMBL" id="OGE01857.1"/>
    </source>
</evidence>
<feature type="chain" id="PRO_5009518791" description="DUF3060 domain-containing protein" evidence="1">
    <location>
        <begin position="25"/>
        <end position="150"/>
    </location>
</feature>
<dbReference type="AlphaFoldDB" id="A0A1F5HCH3"/>
<keyword evidence="1" id="KW-0732">Signal</keyword>
<gene>
    <name evidence="2" type="ORF">A2196_03035</name>
</gene>
<sequence length="150" mass="14527">MIKKLVTTGAAAGLLLASAVPAFALFNDELVVNQGNTAVVTNTGGAIANTGLNGIGGGKVAVVKTGAALAVTGVSTVANKNVAVVSGCNCFDDVTVNQGNTAVVTNSGGAISNTGLNHIGGGKVAVVWTGGAQAQTTVDTVVNKNVAIVH</sequence>
<protein>
    <recommendedName>
        <fullName evidence="4">DUF3060 domain-containing protein</fullName>
    </recommendedName>
</protein>
<evidence type="ECO:0000313" key="3">
    <source>
        <dbReference type="Proteomes" id="UP000176751"/>
    </source>
</evidence>
<feature type="signal peptide" evidence="1">
    <location>
        <begin position="1"/>
        <end position="24"/>
    </location>
</feature>
<evidence type="ECO:0000256" key="1">
    <source>
        <dbReference type="SAM" id="SignalP"/>
    </source>
</evidence>
<evidence type="ECO:0008006" key="4">
    <source>
        <dbReference type="Google" id="ProtNLM"/>
    </source>
</evidence>
<dbReference type="Proteomes" id="UP000176751">
    <property type="component" value="Unassembled WGS sequence"/>
</dbReference>
<name>A0A1F5HCH3_9BACT</name>